<organism evidence="3 4">
    <name type="scientific">Lasius niger</name>
    <name type="common">Black garden ant</name>
    <dbReference type="NCBI Taxonomy" id="67767"/>
    <lineage>
        <taxon>Eukaryota</taxon>
        <taxon>Metazoa</taxon>
        <taxon>Ecdysozoa</taxon>
        <taxon>Arthropoda</taxon>
        <taxon>Hexapoda</taxon>
        <taxon>Insecta</taxon>
        <taxon>Pterygota</taxon>
        <taxon>Neoptera</taxon>
        <taxon>Endopterygota</taxon>
        <taxon>Hymenoptera</taxon>
        <taxon>Apocrita</taxon>
        <taxon>Aculeata</taxon>
        <taxon>Formicoidea</taxon>
        <taxon>Formicidae</taxon>
        <taxon>Formicinae</taxon>
        <taxon>Lasius</taxon>
        <taxon>Lasius</taxon>
    </lineage>
</organism>
<dbReference type="Pfam" id="PF25597">
    <property type="entry name" value="SH3_retrovirus"/>
    <property type="match status" value="1"/>
</dbReference>
<protein>
    <submittedName>
        <fullName evidence="3">Uncharacterized protein</fullName>
    </submittedName>
</protein>
<dbReference type="InterPro" id="IPR013103">
    <property type="entry name" value="RVT_2"/>
</dbReference>
<feature type="domain" description="Retroviral polymerase SH3-like" evidence="2">
    <location>
        <begin position="2"/>
        <end position="52"/>
    </location>
</feature>
<evidence type="ECO:0000259" key="2">
    <source>
        <dbReference type="Pfam" id="PF25597"/>
    </source>
</evidence>
<comment type="caution">
    <text evidence="3">The sequence shown here is derived from an EMBL/GenBank/DDBJ whole genome shotgun (WGS) entry which is preliminary data.</text>
</comment>
<name>A0A0J7KES3_LASNI</name>
<proteinExistence type="predicted"/>
<dbReference type="InterPro" id="IPR057670">
    <property type="entry name" value="SH3_retrovirus"/>
</dbReference>
<evidence type="ECO:0000313" key="3">
    <source>
        <dbReference type="EMBL" id="KMQ88774.1"/>
    </source>
</evidence>
<accession>A0A0J7KES3</accession>
<keyword evidence="4" id="KW-1185">Reference proteome</keyword>
<evidence type="ECO:0000313" key="4">
    <source>
        <dbReference type="Proteomes" id="UP000036403"/>
    </source>
</evidence>
<sequence length="227" mass="26773">MHILKEQRNKLAAKSKKLMLVGYDKNSTNYRLYDVEIKKIKVSHNVSFNEDVAVLEKRENIAKIIFESDTNETQCQQSGRSPGRNINLQEENLLEDQQQRDVFDERDSTMEYNLRSRDAIKRPERYEAHYADVQIPETYEEALKSSKRKEWRKAIQEEINALLINKTWEEIPLPEGKEAINSRWVFNIKQKPSGEISRFKARLFARGFAQKEGIDYTDTFSPTVRFH</sequence>
<dbReference type="Pfam" id="PF07727">
    <property type="entry name" value="RVT_2"/>
    <property type="match status" value="1"/>
</dbReference>
<evidence type="ECO:0000259" key="1">
    <source>
        <dbReference type="Pfam" id="PF07727"/>
    </source>
</evidence>
<feature type="domain" description="Reverse transcriptase Ty1/copia-type" evidence="1">
    <location>
        <begin position="165"/>
        <end position="226"/>
    </location>
</feature>
<dbReference type="EMBL" id="LBMM01008580">
    <property type="protein sequence ID" value="KMQ88774.1"/>
    <property type="molecule type" value="Genomic_DNA"/>
</dbReference>
<dbReference type="STRING" id="67767.A0A0J7KES3"/>
<dbReference type="Proteomes" id="UP000036403">
    <property type="component" value="Unassembled WGS sequence"/>
</dbReference>
<dbReference type="PaxDb" id="67767-A0A0J7KES3"/>
<reference evidence="3 4" key="1">
    <citation type="submission" date="2015-04" db="EMBL/GenBank/DDBJ databases">
        <title>Lasius niger genome sequencing.</title>
        <authorList>
            <person name="Konorov E.A."/>
            <person name="Nikitin M.A."/>
            <person name="Kirill M.V."/>
            <person name="Chang P."/>
        </authorList>
    </citation>
    <scope>NUCLEOTIDE SEQUENCE [LARGE SCALE GENOMIC DNA]</scope>
    <source>
        <tissue evidence="3">Whole</tissue>
    </source>
</reference>
<dbReference type="OrthoDB" id="422839at2759"/>
<dbReference type="AlphaFoldDB" id="A0A0J7KES3"/>
<gene>
    <name evidence="3" type="ORF">RF55_11682</name>
</gene>